<dbReference type="InParanoid" id="F0YT25"/>
<dbReference type="GO" id="GO:0005524">
    <property type="term" value="F:ATP binding"/>
    <property type="evidence" value="ECO:0007669"/>
    <property type="project" value="UniProtKB-UniRule"/>
</dbReference>
<dbReference type="PANTHER" id="PTHR13140:SF845">
    <property type="entry name" value="MYOSIN-LIKE PROTEIN"/>
    <property type="match status" value="1"/>
</dbReference>
<keyword evidence="2 6" id="KW-0067">ATP-binding</keyword>
<feature type="non-terminal residue" evidence="8">
    <location>
        <position position="1"/>
    </location>
</feature>
<sequence>AILISGESGAGKTETTKFVMRFLACVSSGATSFEAVGAAGIEARVLSTNPLTECFGNARTRRNDNSSRF</sequence>
<dbReference type="EMBL" id="GL834257">
    <property type="protein sequence ID" value="EGB01734.1"/>
    <property type="molecule type" value="Genomic_DNA"/>
</dbReference>
<keyword evidence="9" id="KW-1185">Reference proteome</keyword>
<name>F0YT25_AURAN</name>
<evidence type="ECO:0000256" key="1">
    <source>
        <dbReference type="ARBA" id="ARBA00022741"/>
    </source>
</evidence>
<feature type="binding site" evidence="6">
    <location>
        <begin position="6"/>
        <end position="13"/>
    </location>
    <ligand>
        <name>ATP</name>
        <dbReference type="ChEBI" id="CHEBI:30616"/>
    </ligand>
</feature>
<reference evidence="8 9" key="1">
    <citation type="journal article" date="2011" name="Proc. Natl. Acad. Sci. U.S.A.">
        <title>Niche of harmful alga Aureococcus anophagefferens revealed through ecogenomics.</title>
        <authorList>
            <person name="Gobler C.J."/>
            <person name="Berry D.L."/>
            <person name="Dyhrman S.T."/>
            <person name="Wilhelm S.W."/>
            <person name="Salamov A."/>
            <person name="Lobanov A.V."/>
            <person name="Zhang Y."/>
            <person name="Collier J.L."/>
            <person name="Wurch L.L."/>
            <person name="Kustka A.B."/>
            <person name="Dill B.D."/>
            <person name="Shah M."/>
            <person name="VerBerkmoes N.C."/>
            <person name="Kuo A."/>
            <person name="Terry A."/>
            <person name="Pangilinan J."/>
            <person name="Lindquist E.A."/>
            <person name="Lucas S."/>
            <person name="Paulsen I.T."/>
            <person name="Hattenrath-Lehmann T.K."/>
            <person name="Talmage S.C."/>
            <person name="Walker E.A."/>
            <person name="Koch F."/>
            <person name="Burson A.M."/>
            <person name="Marcoval M.A."/>
            <person name="Tang Y.Z."/>
            <person name="Lecleir G.R."/>
            <person name="Coyne K.J."/>
            <person name="Berg G.M."/>
            <person name="Bertrand E.M."/>
            <person name="Saito M.A."/>
            <person name="Gladyshev V.N."/>
            <person name="Grigoriev I.V."/>
        </authorList>
    </citation>
    <scope>NUCLEOTIDE SEQUENCE [LARGE SCALE GENOMIC DNA]</scope>
    <source>
        <strain evidence="9">CCMP 1984</strain>
    </source>
</reference>
<dbReference type="GO" id="GO:0016459">
    <property type="term" value="C:myosin complex"/>
    <property type="evidence" value="ECO:0007669"/>
    <property type="project" value="UniProtKB-KW"/>
</dbReference>
<comment type="caution">
    <text evidence="6">Lacks conserved residue(s) required for the propagation of feature annotation.</text>
</comment>
<feature type="domain" description="Myosin motor" evidence="7">
    <location>
        <begin position="1"/>
        <end position="69"/>
    </location>
</feature>
<protein>
    <recommendedName>
        <fullName evidence="7">Myosin motor domain-containing protein</fullName>
    </recommendedName>
</protein>
<evidence type="ECO:0000256" key="3">
    <source>
        <dbReference type="ARBA" id="ARBA00023123"/>
    </source>
</evidence>
<dbReference type="Pfam" id="PF00063">
    <property type="entry name" value="Myosin_head"/>
    <property type="match status" value="1"/>
</dbReference>
<dbReference type="GO" id="GO:0051015">
    <property type="term" value="F:actin filament binding"/>
    <property type="evidence" value="ECO:0007669"/>
    <property type="project" value="TreeGrafter"/>
</dbReference>
<dbReference type="OrthoDB" id="199795at2759"/>
<dbReference type="GeneID" id="20229486"/>
<dbReference type="SUPFAM" id="SSF52540">
    <property type="entry name" value="P-loop containing nucleoside triphosphate hydrolases"/>
    <property type="match status" value="1"/>
</dbReference>
<dbReference type="InterPro" id="IPR036961">
    <property type="entry name" value="Kinesin_motor_dom_sf"/>
</dbReference>
<dbReference type="Gene3D" id="3.40.850.10">
    <property type="entry name" value="Kinesin motor domain"/>
    <property type="match status" value="1"/>
</dbReference>
<keyword evidence="1 6" id="KW-0547">Nucleotide-binding</keyword>
<keyword evidence="4 6" id="KW-0505">Motor protein</keyword>
<evidence type="ECO:0000313" key="8">
    <source>
        <dbReference type="EMBL" id="EGB01734.1"/>
    </source>
</evidence>
<evidence type="ECO:0000256" key="5">
    <source>
        <dbReference type="ARBA" id="ARBA00023203"/>
    </source>
</evidence>
<dbReference type="eggNOG" id="KOG0160">
    <property type="taxonomic scope" value="Eukaryota"/>
</dbReference>
<dbReference type="InterPro" id="IPR027417">
    <property type="entry name" value="P-loop_NTPase"/>
</dbReference>
<feature type="non-terminal residue" evidence="8">
    <location>
        <position position="69"/>
    </location>
</feature>
<dbReference type="RefSeq" id="XP_009043567.1">
    <property type="nucleotide sequence ID" value="XM_009045319.1"/>
</dbReference>
<dbReference type="GO" id="GO:0000146">
    <property type="term" value="F:microfilament motor activity"/>
    <property type="evidence" value="ECO:0007669"/>
    <property type="project" value="TreeGrafter"/>
</dbReference>
<dbReference type="GO" id="GO:0007015">
    <property type="term" value="P:actin filament organization"/>
    <property type="evidence" value="ECO:0007669"/>
    <property type="project" value="TreeGrafter"/>
</dbReference>
<evidence type="ECO:0000256" key="6">
    <source>
        <dbReference type="PROSITE-ProRule" id="PRU00782"/>
    </source>
</evidence>
<dbReference type="Proteomes" id="UP000002729">
    <property type="component" value="Unassembled WGS sequence"/>
</dbReference>
<evidence type="ECO:0000259" key="7">
    <source>
        <dbReference type="PROSITE" id="PS51456"/>
    </source>
</evidence>
<dbReference type="PROSITE" id="PS51456">
    <property type="entry name" value="MYOSIN_MOTOR"/>
    <property type="match status" value="1"/>
</dbReference>
<dbReference type="InterPro" id="IPR001609">
    <property type="entry name" value="Myosin_head_motor_dom-like"/>
</dbReference>
<accession>F0YT25</accession>
<comment type="similarity">
    <text evidence="6">Belongs to the TRAFAC class myosin-kinesin ATPase superfamily. Myosin family.</text>
</comment>
<dbReference type="KEGG" id="aaf:AURANDRAFT_9998"/>
<dbReference type="GO" id="GO:0005737">
    <property type="term" value="C:cytoplasm"/>
    <property type="evidence" value="ECO:0007669"/>
    <property type="project" value="TreeGrafter"/>
</dbReference>
<evidence type="ECO:0000313" key="9">
    <source>
        <dbReference type="Proteomes" id="UP000002729"/>
    </source>
</evidence>
<keyword evidence="5 6" id="KW-0009">Actin-binding</keyword>
<dbReference type="GO" id="GO:0016020">
    <property type="term" value="C:membrane"/>
    <property type="evidence" value="ECO:0007669"/>
    <property type="project" value="TreeGrafter"/>
</dbReference>
<evidence type="ECO:0000256" key="2">
    <source>
        <dbReference type="ARBA" id="ARBA00022840"/>
    </source>
</evidence>
<dbReference type="AlphaFoldDB" id="F0YT25"/>
<gene>
    <name evidence="8" type="ORF">AURANDRAFT_9998</name>
</gene>
<organism evidence="9">
    <name type="scientific">Aureococcus anophagefferens</name>
    <name type="common">Harmful bloom alga</name>
    <dbReference type="NCBI Taxonomy" id="44056"/>
    <lineage>
        <taxon>Eukaryota</taxon>
        <taxon>Sar</taxon>
        <taxon>Stramenopiles</taxon>
        <taxon>Ochrophyta</taxon>
        <taxon>Pelagophyceae</taxon>
        <taxon>Pelagomonadales</taxon>
        <taxon>Pelagomonadaceae</taxon>
        <taxon>Aureococcus</taxon>
    </lineage>
</organism>
<proteinExistence type="inferred from homology"/>
<dbReference type="PANTHER" id="PTHR13140">
    <property type="entry name" value="MYOSIN"/>
    <property type="match status" value="1"/>
</dbReference>
<keyword evidence="3 6" id="KW-0518">Myosin</keyword>
<evidence type="ECO:0000256" key="4">
    <source>
        <dbReference type="ARBA" id="ARBA00023175"/>
    </source>
</evidence>